<dbReference type="Proteomes" id="UP000275571">
    <property type="component" value="Plasmid lp35"/>
</dbReference>
<dbReference type="OrthoDB" id="350603at2"/>
<keyword evidence="2" id="KW-1185">Reference proteome</keyword>
<reference evidence="1 2" key="1">
    <citation type="journal article" date="2018" name="Infect. Genet. Evol.">
        <title>Genome-wide analysis of Borrelia turcica and 'Candidatus Borrelia tachyglossi' shows relapsing fever-like genomes with unique genomic links to Lyme disease Borrelia.</title>
        <authorList>
            <person name="Gofton A.W."/>
            <person name="Margos G."/>
            <person name="Fingerle V."/>
            <person name="Hepner S."/>
            <person name="Loh S.M."/>
            <person name="Ryan U."/>
            <person name="Irwin P."/>
            <person name="Oskam C.L."/>
        </authorList>
    </citation>
    <scope>NUCLEOTIDE SEQUENCE [LARGE SCALE GENOMIC DNA]</scope>
    <source>
        <strain evidence="1 2">IST7</strain>
        <plasmid evidence="1">lp35</plasmid>
    </source>
</reference>
<proteinExistence type="predicted"/>
<gene>
    <name evidence="1" type="ORF">DB313_05805</name>
</gene>
<protein>
    <submittedName>
        <fullName evidence="1">Oligopeptide permease-like protein</fullName>
    </submittedName>
</protein>
<dbReference type="RefSeq" id="WP_120104936.1">
    <property type="nucleotide sequence ID" value="NZ_CP028889.1"/>
</dbReference>
<keyword evidence="1" id="KW-0614">Plasmid</keyword>
<dbReference type="AlphaFoldDB" id="A0A386PPX7"/>
<evidence type="ECO:0000313" key="2">
    <source>
        <dbReference type="Proteomes" id="UP000275571"/>
    </source>
</evidence>
<dbReference type="EMBL" id="CP028889">
    <property type="protein sequence ID" value="AYE37015.1"/>
    <property type="molecule type" value="Genomic_DNA"/>
</dbReference>
<organism evidence="1 2">
    <name type="scientific">Borrelia turcica IST7</name>
    <dbReference type="NCBI Taxonomy" id="1104446"/>
    <lineage>
        <taxon>Bacteria</taxon>
        <taxon>Pseudomonadati</taxon>
        <taxon>Spirochaetota</taxon>
        <taxon>Spirochaetia</taxon>
        <taxon>Spirochaetales</taxon>
        <taxon>Borreliaceae</taxon>
        <taxon>Borrelia</taxon>
    </lineage>
</organism>
<geneLocation type="plasmid" evidence="1 2">
    <name>lp35</name>
</geneLocation>
<accession>A0A386PPX7</accession>
<sequence length="166" mass="19558">MSFSFKNSKLTKVFLVLLFASCSSLKLEHDEFNSKLRVYQHLNKNCELKGVFDYKNKITKIFLYAKFRNHSIVKQTPLKLADGTKIEGKTRYEYNNNAFIGSWINYSSFSLNKIILEKMLKEEEHLYNKEHIKIQIGLEEVEINKSKLIDFLSMLDATEKKYAQKK</sequence>
<evidence type="ECO:0000313" key="1">
    <source>
        <dbReference type="EMBL" id="AYE37015.1"/>
    </source>
</evidence>
<name>A0A386PPX7_9SPIR</name>
<dbReference type="KEGG" id="btur:DB313_05805"/>